<organism evidence="2 3">
    <name type="scientific">Dreissena polymorpha</name>
    <name type="common">Zebra mussel</name>
    <name type="synonym">Mytilus polymorpha</name>
    <dbReference type="NCBI Taxonomy" id="45954"/>
    <lineage>
        <taxon>Eukaryota</taxon>
        <taxon>Metazoa</taxon>
        <taxon>Spiralia</taxon>
        <taxon>Lophotrochozoa</taxon>
        <taxon>Mollusca</taxon>
        <taxon>Bivalvia</taxon>
        <taxon>Autobranchia</taxon>
        <taxon>Heteroconchia</taxon>
        <taxon>Euheterodonta</taxon>
        <taxon>Imparidentia</taxon>
        <taxon>Neoheterodontei</taxon>
        <taxon>Myida</taxon>
        <taxon>Dreissenoidea</taxon>
        <taxon>Dreissenidae</taxon>
        <taxon>Dreissena</taxon>
    </lineage>
</organism>
<dbReference type="AlphaFoldDB" id="A0A9D4F109"/>
<name>A0A9D4F109_DREPO</name>
<accession>A0A9D4F109</accession>
<feature type="region of interest" description="Disordered" evidence="1">
    <location>
        <begin position="23"/>
        <end position="43"/>
    </location>
</feature>
<evidence type="ECO:0000313" key="2">
    <source>
        <dbReference type="EMBL" id="KAH3789391.1"/>
    </source>
</evidence>
<evidence type="ECO:0000313" key="3">
    <source>
        <dbReference type="Proteomes" id="UP000828390"/>
    </source>
</evidence>
<reference evidence="2" key="2">
    <citation type="submission" date="2020-11" db="EMBL/GenBank/DDBJ databases">
        <authorList>
            <person name="McCartney M.A."/>
            <person name="Auch B."/>
            <person name="Kono T."/>
            <person name="Mallez S."/>
            <person name="Becker A."/>
            <person name="Gohl D.M."/>
            <person name="Silverstein K.A.T."/>
            <person name="Koren S."/>
            <person name="Bechman K.B."/>
            <person name="Herman A."/>
            <person name="Abrahante J.E."/>
            <person name="Garbe J."/>
        </authorList>
    </citation>
    <scope>NUCLEOTIDE SEQUENCE</scope>
    <source>
        <strain evidence="2">Duluth1</strain>
        <tissue evidence="2">Whole animal</tissue>
    </source>
</reference>
<protein>
    <submittedName>
        <fullName evidence="2">Uncharacterized protein</fullName>
    </submittedName>
</protein>
<comment type="caution">
    <text evidence="2">The sequence shown here is derived from an EMBL/GenBank/DDBJ whole genome shotgun (WGS) entry which is preliminary data.</text>
</comment>
<sequence>MLMSLTSWVTLAVNNISPTYSERRSIWNGGQHGEVDDHGEQYDQQQCRYHHERRKALRSDQLQVLGCNPVKG</sequence>
<keyword evidence="3" id="KW-1185">Reference proteome</keyword>
<gene>
    <name evidence="2" type="ORF">DPMN_167569</name>
</gene>
<evidence type="ECO:0000256" key="1">
    <source>
        <dbReference type="SAM" id="MobiDB-lite"/>
    </source>
</evidence>
<dbReference type="EMBL" id="JAIWYP010000008">
    <property type="protein sequence ID" value="KAH3789391.1"/>
    <property type="molecule type" value="Genomic_DNA"/>
</dbReference>
<reference evidence="2" key="1">
    <citation type="journal article" date="2019" name="bioRxiv">
        <title>The Genome of the Zebra Mussel, Dreissena polymorpha: A Resource for Invasive Species Research.</title>
        <authorList>
            <person name="McCartney M.A."/>
            <person name="Auch B."/>
            <person name="Kono T."/>
            <person name="Mallez S."/>
            <person name="Zhang Y."/>
            <person name="Obille A."/>
            <person name="Becker A."/>
            <person name="Abrahante J.E."/>
            <person name="Garbe J."/>
            <person name="Badalamenti J.P."/>
            <person name="Herman A."/>
            <person name="Mangelson H."/>
            <person name="Liachko I."/>
            <person name="Sullivan S."/>
            <person name="Sone E.D."/>
            <person name="Koren S."/>
            <person name="Silverstein K.A.T."/>
            <person name="Beckman K.B."/>
            <person name="Gohl D.M."/>
        </authorList>
    </citation>
    <scope>NUCLEOTIDE SEQUENCE</scope>
    <source>
        <strain evidence="2">Duluth1</strain>
        <tissue evidence="2">Whole animal</tissue>
    </source>
</reference>
<proteinExistence type="predicted"/>
<dbReference type="Proteomes" id="UP000828390">
    <property type="component" value="Unassembled WGS sequence"/>
</dbReference>